<keyword evidence="2" id="KW-1185">Reference proteome</keyword>
<protein>
    <submittedName>
        <fullName evidence="1">Uncharacterized protein</fullName>
    </submittedName>
</protein>
<name>A0A4Q4T3M3_9PEZI</name>
<evidence type="ECO:0000313" key="1">
    <source>
        <dbReference type="EMBL" id="RYO99233.1"/>
    </source>
</evidence>
<gene>
    <name evidence="1" type="ORF">DL764_006866</name>
</gene>
<accession>A0A4Q4T3M3</accession>
<sequence length="198" mass="20520">MVSLPSFYLPGSVLRNPIFCLGPLPTSKAQRTIKCSNRRLILSAQGPNVSLRVLAQRDGGLVGLADIGELVANALLVFKIRQQNQPDASQQAREPTVPGLAIPARRYTTYRNDIGAECVLLPLGDEQVDGKESALVLVASGATELKVDGGIAGAEVGAAASLSAGFCALAGVELWGCGGDGSSDREQGEGSLRLHIGA</sequence>
<comment type="caution">
    <text evidence="1">The sequence shown here is derived from an EMBL/GenBank/DDBJ whole genome shotgun (WGS) entry which is preliminary data.</text>
</comment>
<dbReference type="EMBL" id="QJNU01000429">
    <property type="protein sequence ID" value="RYO99233.1"/>
    <property type="molecule type" value="Genomic_DNA"/>
</dbReference>
<dbReference type="AlphaFoldDB" id="A0A4Q4T3M3"/>
<proteinExistence type="predicted"/>
<reference evidence="1 2" key="1">
    <citation type="submission" date="2018-06" db="EMBL/GenBank/DDBJ databases">
        <title>Complete Genomes of Monosporascus.</title>
        <authorList>
            <person name="Robinson A.J."/>
            <person name="Natvig D.O."/>
        </authorList>
    </citation>
    <scope>NUCLEOTIDE SEQUENCE [LARGE SCALE GENOMIC DNA]</scope>
    <source>
        <strain evidence="1 2">CBS 110550</strain>
    </source>
</reference>
<organism evidence="1 2">
    <name type="scientific">Monosporascus ibericus</name>
    <dbReference type="NCBI Taxonomy" id="155417"/>
    <lineage>
        <taxon>Eukaryota</taxon>
        <taxon>Fungi</taxon>
        <taxon>Dikarya</taxon>
        <taxon>Ascomycota</taxon>
        <taxon>Pezizomycotina</taxon>
        <taxon>Sordariomycetes</taxon>
        <taxon>Xylariomycetidae</taxon>
        <taxon>Xylariales</taxon>
        <taxon>Xylariales incertae sedis</taxon>
        <taxon>Monosporascus</taxon>
    </lineage>
</organism>
<dbReference type="OrthoDB" id="10459478at2759"/>
<dbReference type="Proteomes" id="UP000293360">
    <property type="component" value="Unassembled WGS sequence"/>
</dbReference>
<evidence type="ECO:0000313" key="2">
    <source>
        <dbReference type="Proteomes" id="UP000293360"/>
    </source>
</evidence>